<keyword evidence="7 10" id="KW-1133">Transmembrane helix</keyword>
<evidence type="ECO:0000256" key="4">
    <source>
        <dbReference type="ARBA" id="ARBA00022737"/>
    </source>
</evidence>
<dbReference type="Pfam" id="PF01580">
    <property type="entry name" value="FtsK_SpoIIIE"/>
    <property type="match status" value="2"/>
</dbReference>
<keyword evidence="6 9" id="KW-0067">ATP-binding</keyword>
<dbReference type="PANTHER" id="PTHR22683:SF1">
    <property type="entry name" value="TYPE VII SECRETION SYSTEM PROTEIN ESSC"/>
    <property type="match status" value="1"/>
</dbReference>
<dbReference type="InterPro" id="IPR003593">
    <property type="entry name" value="AAA+_ATPase"/>
</dbReference>
<comment type="caution">
    <text evidence="12">The sequence shown here is derived from an EMBL/GenBank/DDBJ whole genome shotgun (WGS) entry which is preliminary data.</text>
</comment>
<evidence type="ECO:0000256" key="5">
    <source>
        <dbReference type="ARBA" id="ARBA00022741"/>
    </source>
</evidence>
<evidence type="ECO:0000256" key="9">
    <source>
        <dbReference type="PROSITE-ProRule" id="PRU00289"/>
    </source>
</evidence>
<dbReference type="EMBL" id="JACSQF010000033">
    <property type="protein sequence ID" value="MBD7982902.1"/>
    <property type="molecule type" value="Genomic_DNA"/>
</dbReference>
<dbReference type="InterPro" id="IPR023836">
    <property type="entry name" value="EccCa-like_Actinobacteria"/>
</dbReference>
<dbReference type="InterPro" id="IPR027417">
    <property type="entry name" value="P-loop_NTPase"/>
</dbReference>
<feature type="domain" description="FtsK" evidence="11">
    <location>
        <begin position="1090"/>
        <end position="1264"/>
    </location>
</feature>
<dbReference type="InterPro" id="IPR050206">
    <property type="entry name" value="FtsK/SpoIIIE/SftA"/>
</dbReference>
<feature type="domain" description="FtsK" evidence="11">
    <location>
        <begin position="461"/>
        <end position="660"/>
    </location>
</feature>
<keyword evidence="4" id="KW-0677">Repeat</keyword>
<dbReference type="SMART" id="SM00382">
    <property type="entry name" value="AAA"/>
    <property type="match status" value="3"/>
</dbReference>
<feature type="domain" description="FtsK" evidence="11">
    <location>
        <begin position="805"/>
        <end position="996"/>
    </location>
</feature>
<dbReference type="InterPro" id="IPR023837">
    <property type="entry name" value="EccCb-like_Actinobacteria"/>
</dbReference>
<comment type="subcellular location">
    <subcellularLocation>
        <location evidence="1">Cell membrane</location>
        <topology evidence="1">Multi-pass membrane protein</topology>
    </subcellularLocation>
</comment>
<keyword evidence="3 10" id="KW-0812">Transmembrane</keyword>
<dbReference type="SUPFAM" id="SSF52540">
    <property type="entry name" value="P-loop containing nucleoside triphosphate hydrolases"/>
    <property type="match status" value="3"/>
</dbReference>
<keyword evidence="2" id="KW-1003">Cell membrane</keyword>
<feature type="binding site" evidence="9">
    <location>
        <begin position="1108"/>
        <end position="1115"/>
    </location>
    <ligand>
        <name>ATP</name>
        <dbReference type="ChEBI" id="CHEBI:30616"/>
    </ligand>
</feature>
<keyword evidence="13" id="KW-1185">Reference proteome</keyword>
<sequence length="1312" mass="139852">MTVRELHRVPRTTVPLTRPGREAIAAPPQLSDGAGKTPVHFLLPVVGALSSMVMMVVLRNGQPLFLVVAAAVFLIAVVAGVAVAISSRGQERKANTQRRERYLDHLETLRADLRERTTQVRAHAQAVHPAPGALLALASDPGRVWERRRHDADFLTVRAGTGPVPWFSLVLEPAPPMEPYDPMLAAEAAQLVEHGRHVDAMPVLVDLTNVAVMTIVGPVADARASARAVVLALTATHSPDDVLLAAAFAPDAAPEWAGLDLLPHAQDPRLFDGPVPARRVAPDGPALLEVLGHEITDRLARAKSSRGQEVDQPRLVVLCDDHGARATSLPLPGRALARELGITLIHVLSSLAHEPDEVDVRLTIDPDGGSVTTWPGRPERSVQPVRPDLASPDLTLATARALAPLRMREVHAAVAGGPGPEVSGAATFLGIETVDDVGAHRWRARSPEELLRVPFATDDLGKSVYLDLKEAGQGGMGPHGLCVGATGSGKSEMLRTLILALATTHGPQDLSMILVDYKGGAAFAPFAALPHVAGLIDNLADDPQLTTRARASIQGEVVRRQRALKDVGAASIGHYRRLREDRPDLAPLPHLLVVIDEFAELLTAEPEFTDLFLQIGRIGRSVGIHLLFSSQRVEAGKLRGLDTYLSYRLGLRTFSESESQTVLGTTDAFSLPSLPGYGYLKVDTSLYTRFRAGYVSGPVPRERAAAPSDERPRVLALPTYNHLAASQASGDRAQPPGPRLTSIETGPTLIDEVVTRLVDHDMAVRPVWLEPLPDRLALGRVVDTETSAGLKVAVGRVDDPAHQRQDPWTVDLARAGGHLAIVGAPHAGRTTLLRTLVTSLALTHTPRAVAVYGMDLTGGGLSALEGFPHVGGIVTRSHRDRVGRLIEDLTATLATRERVFRERAIESMTHLRTVHEAGRVPELPAADVVVLIDGFGAVRTDLPELEGPLNDLISKGPGLGVHVVVGLNRWNELRIAQQALFGTRIELRVADPAESVIDRKLAGTITADMPGRALTHDGLLAQVALPVLDLVEPDAIGTELHALAARVAASWNGPSAAPIRLLPTHLNISTLPDEIDVPGAIPLGLRQDTMDTEYWAHLDDDQHLLVLADTNAGKSTVLRTIAAGLAARYTEDELAIAVLGTRGQVSPAVPADLLAADARTLDQAHGTALSIAAELAKRPTMSPDLRQRAPRIVVLVDDHDILAAGGHDPLAPLLPYLPSARDLGLHVILTRPVAGASRALHSPVLQSLRDTGAAILLMSGDRTEGPIVGRTYAEQLPAGRGRYIRRGTAPFIVQVAHAPATAAPVPVPVGTM</sequence>
<feature type="binding site" evidence="9">
    <location>
        <begin position="823"/>
        <end position="830"/>
    </location>
    <ligand>
        <name>ATP</name>
        <dbReference type="ChEBI" id="CHEBI:30616"/>
    </ligand>
</feature>
<evidence type="ECO:0000259" key="11">
    <source>
        <dbReference type="PROSITE" id="PS50901"/>
    </source>
</evidence>
<evidence type="ECO:0000256" key="6">
    <source>
        <dbReference type="ARBA" id="ARBA00022840"/>
    </source>
</evidence>
<name>A0ABR8U4D6_9CELL</name>
<keyword evidence="8 10" id="KW-0472">Membrane</keyword>
<gene>
    <name evidence="12" type="primary">eccCa</name>
    <name evidence="12" type="ORF">H9641_19585</name>
</gene>
<dbReference type="PANTHER" id="PTHR22683">
    <property type="entry name" value="SPORULATION PROTEIN RELATED"/>
    <property type="match status" value="1"/>
</dbReference>
<dbReference type="Gene3D" id="3.40.50.300">
    <property type="entry name" value="P-loop containing nucleotide triphosphate hydrolases"/>
    <property type="match status" value="3"/>
</dbReference>
<evidence type="ECO:0000313" key="12">
    <source>
        <dbReference type="EMBL" id="MBD7982902.1"/>
    </source>
</evidence>
<accession>A0ABR8U4D6</accession>
<dbReference type="InterPro" id="IPR002543">
    <property type="entry name" value="FtsK_dom"/>
</dbReference>
<keyword evidence="5 9" id="KW-0547">Nucleotide-binding</keyword>
<feature type="binding site" evidence="9">
    <location>
        <begin position="484"/>
        <end position="491"/>
    </location>
    <ligand>
        <name>ATP</name>
        <dbReference type="ChEBI" id="CHEBI:30616"/>
    </ligand>
</feature>
<reference evidence="12 13" key="1">
    <citation type="submission" date="2020-08" db="EMBL/GenBank/DDBJ databases">
        <title>A Genomic Blueprint of the Chicken Gut Microbiome.</title>
        <authorList>
            <person name="Gilroy R."/>
            <person name="Ravi A."/>
            <person name="Getino M."/>
            <person name="Pursley I."/>
            <person name="Horton D.L."/>
            <person name="Alikhan N.-F."/>
            <person name="Baker D."/>
            <person name="Gharbi K."/>
            <person name="Hall N."/>
            <person name="Watson M."/>
            <person name="Adriaenssens E.M."/>
            <person name="Foster-Nyarko E."/>
            <person name="Jarju S."/>
            <person name="Secka A."/>
            <person name="Antonio M."/>
            <person name="Oren A."/>
            <person name="Chaudhuri R."/>
            <person name="La Ragione R.M."/>
            <person name="Hildebrand F."/>
            <person name="Pallen M.J."/>
        </authorList>
    </citation>
    <scope>NUCLEOTIDE SEQUENCE [LARGE SCALE GENOMIC DNA]</scope>
    <source>
        <strain evidence="12 13">Sa2CUA9</strain>
    </source>
</reference>
<dbReference type="Proteomes" id="UP000655570">
    <property type="component" value="Unassembled WGS sequence"/>
</dbReference>
<evidence type="ECO:0000256" key="2">
    <source>
        <dbReference type="ARBA" id="ARBA00022475"/>
    </source>
</evidence>
<evidence type="ECO:0000256" key="10">
    <source>
        <dbReference type="SAM" id="Phobius"/>
    </source>
</evidence>
<evidence type="ECO:0000256" key="1">
    <source>
        <dbReference type="ARBA" id="ARBA00004651"/>
    </source>
</evidence>
<feature type="transmembrane region" description="Helical" evidence="10">
    <location>
        <begin position="39"/>
        <end position="58"/>
    </location>
</feature>
<evidence type="ECO:0000256" key="3">
    <source>
        <dbReference type="ARBA" id="ARBA00022692"/>
    </source>
</evidence>
<evidence type="ECO:0000313" key="13">
    <source>
        <dbReference type="Proteomes" id="UP000655570"/>
    </source>
</evidence>
<evidence type="ECO:0000256" key="8">
    <source>
        <dbReference type="ARBA" id="ARBA00023136"/>
    </source>
</evidence>
<dbReference type="NCBIfam" id="TIGR03924">
    <property type="entry name" value="T7SS_EccC_a"/>
    <property type="match status" value="1"/>
</dbReference>
<organism evidence="12 13">
    <name type="scientific">Oerskovia merdavium</name>
    <dbReference type="NCBI Taxonomy" id="2762227"/>
    <lineage>
        <taxon>Bacteria</taxon>
        <taxon>Bacillati</taxon>
        <taxon>Actinomycetota</taxon>
        <taxon>Actinomycetes</taxon>
        <taxon>Micrococcales</taxon>
        <taxon>Cellulomonadaceae</taxon>
        <taxon>Oerskovia</taxon>
    </lineage>
</organism>
<dbReference type="RefSeq" id="WP_191806083.1">
    <property type="nucleotide sequence ID" value="NZ_JACSQF010000033.1"/>
</dbReference>
<protein>
    <submittedName>
        <fullName evidence="12">Type VII secretion protein EccCa</fullName>
    </submittedName>
</protein>
<dbReference type="NCBIfam" id="TIGR03925">
    <property type="entry name" value="T7SS_EccC_b"/>
    <property type="match status" value="1"/>
</dbReference>
<proteinExistence type="predicted"/>
<evidence type="ECO:0000256" key="7">
    <source>
        <dbReference type="ARBA" id="ARBA00022989"/>
    </source>
</evidence>
<feature type="transmembrane region" description="Helical" evidence="10">
    <location>
        <begin position="65"/>
        <end position="85"/>
    </location>
</feature>
<dbReference type="PROSITE" id="PS50901">
    <property type="entry name" value="FTSK"/>
    <property type="match status" value="3"/>
</dbReference>